<feature type="compositionally biased region" description="Low complexity" evidence="1">
    <location>
        <begin position="152"/>
        <end position="167"/>
    </location>
</feature>
<name>A0ABY7GZ96_9BACT</name>
<feature type="transmembrane region" description="Helical" evidence="2">
    <location>
        <begin position="568"/>
        <end position="587"/>
    </location>
</feature>
<reference evidence="4" key="1">
    <citation type="submission" date="2022-11" db="EMBL/GenBank/DDBJ databases">
        <title>Minimal conservation of predation-associated metabolite biosynthetic gene clusters underscores biosynthetic potential of Myxococcota including descriptions for ten novel species: Archangium lansinium sp. nov., Myxococcus landrumus sp. nov., Nannocystis bai.</title>
        <authorList>
            <person name="Ahearne A."/>
            <person name="Stevens C."/>
            <person name="Dowd S."/>
        </authorList>
    </citation>
    <scope>NUCLEOTIDE SEQUENCE</scope>
    <source>
        <strain evidence="4">Fl3</strain>
    </source>
</reference>
<evidence type="ECO:0000256" key="3">
    <source>
        <dbReference type="SAM" id="SignalP"/>
    </source>
</evidence>
<evidence type="ECO:0000313" key="5">
    <source>
        <dbReference type="Proteomes" id="UP001164459"/>
    </source>
</evidence>
<organism evidence="4 5">
    <name type="scientific">Nannocystis punicea</name>
    <dbReference type="NCBI Taxonomy" id="2995304"/>
    <lineage>
        <taxon>Bacteria</taxon>
        <taxon>Pseudomonadati</taxon>
        <taxon>Myxococcota</taxon>
        <taxon>Polyangia</taxon>
        <taxon>Nannocystales</taxon>
        <taxon>Nannocystaceae</taxon>
        <taxon>Nannocystis</taxon>
    </lineage>
</organism>
<gene>
    <name evidence="4" type="ORF">O0S08_39075</name>
</gene>
<evidence type="ECO:0008006" key="6">
    <source>
        <dbReference type="Google" id="ProtNLM"/>
    </source>
</evidence>
<dbReference type="Proteomes" id="UP001164459">
    <property type="component" value="Chromosome"/>
</dbReference>
<evidence type="ECO:0000313" key="4">
    <source>
        <dbReference type="EMBL" id="WAS92222.1"/>
    </source>
</evidence>
<evidence type="ECO:0000256" key="2">
    <source>
        <dbReference type="SAM" id="Phobius"/>
    </source>
</evidence>
<keyword evidence="5" id="KW-1185">Reference proteome</keyword>
<keyword evidence="2" id="KW-0472">Membrane</keyword>
<keyword evidence="2" id="KW-0812">Transmembrane</keyword>
<keyword evidence="3" id="KW-0732">Signal</keyword>
<proteinExistence type="predicted"/>
<feature type="signal peptide" evidence="3">
    <location>
        <begin position="1"/>
        <end position="33"/>
    </location>
</feature>
<sequence>MTVLRRPLLRRPLRAAALMFMFAGTCLAGHASAQPPGGPPIDPRAMSGIPRADPQTEPGTITVRALLGSFSQPAVGVTVELELKSQDGSKTETRTAVAGADGRASFADLSAFNGGTAVARAELDGERQSSQPITVTPAQGYRVLLVKGAGSASAAPQAPGAGPATAPSAPPAQPDVPLPGVAFVNPGTPKGTLLVGTLDLRGGTPLEGVKVRLVLTAPDGKSETREAVSDARGTARFPGLDELAADIALVAEADLSSGTERSQPFSLAGKDVGMAVVLAVIGQRAPQKRQMMGPRALPTILPGTVRVTVVGPDDQPINGIPVAIVKQDTTGFSKRYEDATGEDGVARIGDIPVGNEGLFHVEASYAGAPWKSSFFTLDERMGVAVEMRVYPITTDLTRVRSAVQFGVESMENDLARVDHLFQVFVDGDAAYWPGKPYKLNAADGATGLVVRDRADQVLEHDAEAPFTTITGPLPPGELIDLSTAYLLEHDGTAEIRWAAPFPIVDGRAVVVDGLKLAKGAKKPPVRPPHENGESRVDLDVYEIGAMPQGQAYDLVVDGLVTRPRTYKWLGLGFGLFVAFACGLAFALRPRASLRDRLLARKASLLRKLEAASLDRREPIVAALDQVYCQLDALDSRPRHADPGAAWQDKA</sequence>
<dbReference type="EMBL" id="CP114040">
    <property type="protein sequence ID" value="WAS92222.1"/>
    <property type="molecule type" value="Genomic_DNA"/>
</dbReference>
<feature type="compositionally biased region" description="Pro residues" evidence="1">
    <location>
        <begin position="168"/>
        <end position="177"/>
    </location>
</feature>
<dbReference type="RefSeq" id="WP_269034571.1">
    <property type="nucleotide sequence ID" value="NZ_CP114040.1"/>
</dbReference>
<feature type="chain" id="PRO_5046801264" description="Carboxypeptidase regulatory-like domain-containing protein" evidence="3">
    <location>
        <begin position="34"/>
        <end position="650"/>
    </location>
</feature>
<feature type="region of interest" description="Disordered" evidence="1">
    <location>
        <begin position="31"/>
        <end position="56"/>
    </location>
</feature>
<feature type="region of interest" description="Disordered" evidence="1">
    <location>
        <begin position="152"/>
        <end position="181"/>
    </location>
</feature>
<accession>A0ABY7GZ96</accession>
<evidence type="ECO:0000256" key="1">
    <source>
        <dbReference type="SAM" id="MobiDB-lite"/>
    </source>
</evidence>
<protein>
    <recommendedName>
        <fullName evidence="6">Carboxypeptidase regulatory-like domain-containing protein</fullName>
    </recommendedName>
</protein>
<keyword evidence="2" id="KW-1133">Transmembrane helix</keyword>